<feature type="domain" description="Peptidase S8/S53" evidence="6">
    <location>
        <begin position="96"/>
        <end position="209"/>
    </location>
</feature>
<dbReference type="InterPro" id="IPR017310">
    <property type="entry name" value="Pept_S8A_subtilisin_clostridia"/>
</dbReference>
<dbReference type="GO" id="GO:0006508">
    <property type="term" value="P:proteolysis"/>
    <property type="evidence" value="ECO:0007669"/>
    <property type="project" value="UniProtKB-KW"/>
</dbReference>
<dbReference type="PANTHER" id="PTHR43806:SF11">
    <property type="entry name" value="CEREVISIN-RELATED"/>
    <property type="match status" value="1"/>
</dbReference>
<evidence type="ECO:0000313" key="8">
    <source>
        <dbReference type="Proteomes" id="UP000623269"/>
    </source>
</evidence>
<keyword evidence="8" id="KW-1185">Reference proteome</keyword>
<organism evidence="7 8">
    <name type="scientific">Mobilitalea sibirica</name>
    <dbReference type="NCBI Taxonomy" id="1462919"/>
    <lineage>
        <taxon>Bacteria</taxon>
        <taxon>Bacillati</taxon>
        <taxon>Bacillota</taxon>
        <taxon>Clostridia</taxon>
        <taxon>Lachnospirales</taxon>
        <taxon>Lachnospiraceae</taxon>
        <taxon>Mobilitalea</taxon>
    </lineage>
</organism>
<dbReference type="InterPro" id="IPR015500">
    <property type="entry name" value="Peptidase_S8_subtilisin-rel"/>
</dbReference>
<comment type="caution">
    <text evidence="5">Lacks conserved residue(s) required for the propagation of feature annotation.</text>
</comment>
<dbReference type="InterPro" id="IPR023827">
    <property type="entry name" value="Peptidase_S8_Asp-AS"/>
</dbReference>
<comment type="similarity">
    <text evidence="1 5">Belongs to the peptidase S8 family.</text>
</comment>
<dbReference type="Gene3D" id="2.60.120.1290">
    <property type="match status" value="1"/>
</dbReference>
<keyword evidence="4" id="KW-0720">Serine protease</keyword>
<dbReference type="PROSITE" id="PS51892">
    <property type="entry name" value="SUBTILASE"/>
    <property type="match status" value="1"/>
</dbReference>
<keyword evidence="2" id="KW-0645">Protease</keyword>
<dbReference type="InterPro" id="IPR036852">
    <property type="entry name" value="Peptidase_S8/S53_dom_sf"/>
</dbReference>
<dbReference type="Gene3D" id="3.40.50.200">
    <property type="entry name" value="Peptidase S8/S53 domain"/>
    <property type="match status" value="1"/>
</dbReference>
<dbReference type="PRINTS" id="PR00723">
    <property type="entry name" value="SUBTILISIN"/>
</dbReference>
<dbReference type="PIRSF" id="PIRSF037894">
    <property type="entry name" value="Subtilisin_rel_CspABC"/>
    <property type="match status" value="1"/>
</dbReference>
<gene>
    <name evidence="7" type="ORF">I5677_01830</name>
</gene>
<dbReference type="InterPro" id="IPR000209">
    <property type="entry name" value="Peptidase_S8/S53_dom"/>
</dbReference>
<comment type="caution">
    <text evidence="7">The sequence shown here is derived from an EMBL/GenBank/DDBJ whole genome shotgun (WGS) entry which is preliminary data.</text>
</comment>
<sequence>MTEEERVRIVSEEYADLIVDYRYNPRVLEEFDNAIVHIMNEAYAVIHVPVPDYPWRIVKEYSYSIIPKTYGLTSEISLDASGVDELRAIPGFDLRGQGVLIGIVDTGIDYLNPVFLNENGTTKIVSIWDQTIQSEEGYPFDTYYGTEYVADQINLALLSEDPLAIVPSMDFVGHGTMMAGVAAGTENEEVEFVGVAPEAELVVVKLKQAKEYLREFYFIPEDVVCYQENDIMWGVQYCIQVARQLKRPIAICLGLGTSQTAHTGFSHLSSFLSILGDFNNVGIVTAVGNEGNLGRHYYGAIDPDIGYNTVELNVGEDEGSFHMELWGDFPGVYSIEIYTPGGEFIPRITTGLRVTREISFIFEQTIIYIDFQLVETLTGDQLILFRFENATPGIWQINVYGQGDLATGFHIWLPMGNFVSLDTNFIQPNIYTTIVAPGTSIIPITVTAYNPINDNLYVNASRGYTRSDDIKPELAAPGVNYIAPSLNNEFELYTGTGVAAAHTAGIVALFLEWAVVRGNDVGVDTVVIKKFLIRGARRREFLTYPNRDWGYGIIDLYNTFDILRGD</sequence>
<dbReference type="Proteomes" id="UP000623269">
    <property type="component" value="Unassembled WGS sequence"/>
</dbReference>
<evidence type="ECO:0000256" key="4">
    <source>
        <dbReference type="ARBA" id="ARBA00022825"/>
    </source>
</evidence>
<accession>A0A8J7H4R7</accession>
<dbReference type="GO" id="GO:0004252">
    <property type="term" value="F:serine-type endopeptidase activity"/>
    <property type="evidence" value="ECO:0007669"/>
    <property type="project" value="InterPro"/>
</dbReference>
<evidence type="ECO:0000256" key="2">
    <source>
        <dbReference type="ARBA" id="ARBA00022670"/>
    </source>
</evidence>
<dbReference type="Pfam" id="PF00082">
    <property type="entry name" value="Peptidase_S8"/>
    <property type="match status" value="2"/>
</dbReference>
<protein>
    <submittedName>
        <fullName evidence="7">S8 family peptidase</fullName>
    </submittedName>
</protein>
<evidence type="ECO:0000259" key="6">
    <source>
        <dbReference type="Pfam" id="PF00082"/>
    </source>
</evidence>
<evidence type="ECO:0000313" key="7">
    <source>
        <dbReference type="EMBL" id="MBH1939631.1"/>
    </source>
</evidence>
<dbReference type="PANTHER" id="PTHR43806">
    <property type="entry name" value="PEPTIDASE S8"/>
    <property type="match status" value="1"/>
</dbReference>
<evidence type="ECO:0000256" key="1">
    <source>
        <dbReference type="ARBA" id="ARBA00011073"/>
    </source>
</evidence>
<evidence type="ECO:0000256" key="3">
    <source>
        <dbReference type="ARBA" id="ARBA00022801"/>
    </source>
</evidence>
<dbReference type="RefSeq" id="WP_197659839.1">
    <property type="nucleotide sequence ID" value="NZ_JAEAGR010000001.1"/>
</dbReference>
<dbReference type="InterPro" id="IPR050131">
    <property type="entry name" value="Peptidase_S8_subtilisin-like"/>
</dbReference>
<feature type="domain" description="Peptidase S8/S53" evidence="6">
    <location>
        <begin position="416"/>
        <end position="552"/>
    </location>
</feature>
<name>A0A8J7H4R7_9FIRM</name>
<evidence type="ECO:0000256" key="5">
    <source>
        <dbReference type="PROSITE-ProRule" id="PRU01240"/>
    </source>
</evidence>
<dbReference type="PROSITE" id="PS00136">
    <property type="entry name" value="SUBTILASE_ASP"/>
    <property type="match status" value="1"/>
</dbReference>
<reference evidence="7" key="1">
    <citation type="submission" date="2020-12" db="EMBL/GenBank/DDBJ databases">
        <title>M. sibirica DSM 26468T genome.</title>
        <authorList>
            <person name="Thieme N."/>
            <person name="Rettenmaier R."/>
            <person name="Zverlov V."/>
            <person name="Liebl W."/>
        </authorList>
    </citation>
    <scope>NUCLEOTIDE SEQUENCE</scope>
    <source>
        <strain evidence="7">DSM 26468</strain>
    </source>
</reference>
<dbReference type="InterPro" id="IPR034045">
    <property type="entry name" value="Pep_S8_CspA-like"/>
</dbReference>
<dbReference type="AlphaFoldDB" id="A0A8J7H4R7"/>
<dbReference type="EMBL" id="JAEAGR010000001">
    <property type="protein sequence ID" value="MBH1939631.1"/>
    <property type="molecule type" value="Genomic_DNA"/>
</dbReference>
<proteinExistence type="inferred from homology"/>
<dbReference type="SUPFAM" id="SSF52743">
    <property type="entry name" value="Subtilisin-like"/>
    <property type="match status" value="1"/>
</dbReference>
<dbReference type="CDD" id="cd07478">
    <property type="entry name" value="Peptidases_S8_CspA-like"/>
    <property type="match status" value="1"/>
</dbReference>
<keyword evidence="3" id="KW-0378">Hydrolase</keyword>